<dbReference type="EMBL" id="AMZO01000042">
    <property type="protein sequence ID" value="ELR63373.1"/>
    <property type="molecule type" value="Genomic_DNA"/>
</dbReference>
<name>L8J5A2_9GAMM</name>
<dbReference type="Pfam" id="PF11075">
    <property type="entry name" value="DUF2780"/>
    <property type="match status" value="1"/>
</dbReference>
<sequence length="166" mass="16902">MTPQQTITHHLLIFAALLSCLIFSTTSSAFSLSDLFGGGDDEKAEATTTASNPLTEALSNQLGVTPEQAAGGAGALLSLASSQLNGDQATELSKMIPGADALSAAIPPGMSALLTNMDTINQVFSALGMDASMVSHFIPVVMQFLGNQGASSGLMDSLGAIWNPVS</sequence>
<proteinExistence type="predicted"/>
<feature type="chain" id="PRO_5003993321" description="DUF2780 domain-containing protein" evidence="1">
    <location>
        <begin position="30"/>
        <end position="166"/>
    </location>
</feature>
<accession>L8J5A2</accession>
<dbReference type="InterPro" id="IPR021302">
    <property type="entry name" value="DUF2780_VcgC/VcgE"/>
</dbReference>
<comment type="caution">
    <text evidence="2">The sequence shown here is derived from an EMBL/GenBank/DDBJ whole genome shotgun (WGS) entry which is preliminary data.</text>
</comment>
<protein>
    <recommendedName>
        <fullName evidence="4">DUF2780 domain-containing protein</fullName>
    </recommendedName>
</protein>
<reference evidence="2 3" key="1">
    <citation type="submission" date="2012-12" db="EMBL/GenBank/DDBJ databases">
        <title>Genome Assembly of Photobacterium sp. AK15.</title>
        <authorList>
            <person name="Khatri I."/>
            <person name="Vaidya B."/>
            <person name="Srinivas T.N.R."/>
            <person name="Subramanian S."/>
            <person name="Pinnaka A."/>
        </authorList>
    </citation>
    <scope>NUCLEOTIDE SEQUENCE [LARGE SCALE GENOMIC DNA]</scope>
    <source>
        <strain evidence="2 3">AK15</strain>
    </source>
</reference>
<evidence type="ECO:0008006" key="4">
    <source>
        <dbReference type="Google" id="ProtNLM"/>
    </source>
</evidence>
<feature type="signal peptide" evidence="1">
    <location>
        <begin position="1"/>
        <end position="29"/>
    </location>
</feature>
<evidence type="ECO:0000313" key="3">
    <source>
        <dbReference type="Proteomes" id="UP000011134"/>
    </source>
</evidence>
<organism evidence="2 3">
    <name type="scientific">Photobacterium marinum</name>
    <dbReference type="NCBI Taxonomy" id="1056511"/>
    <lineage>
        <taxon>Bacteria</taxon>
        <taxon>Pseudomonadati</taxon>
        <taxon>Pseudomonadota</taxon>
        <taxon>Gammaproteobacteria</taxon>
        <taxon>Vibrionales</taxon>
        <taxon>Vibrionaceae</taxon>
        <taxon>Photobacterium</taxon>
    </lineage>
</organism>
<keyword evidence="1" id="KW-0732">Signal</keyword>
<gene>
    <name evidence="2" type="ORF">C942_03814</name>
</gene>
<dbReference type="Proteomes" id="UP000011134">
    <property type="component" value="Unassembled WGS sequence"/>
</dbReference>
<dbReference type="OrthoDB" id="8546843at2"/>
<dbReference type="RefSeq" id="WP_007470780.1">
    <property type="nucleotide sequence ID" value="NZ_AMZO01000042.1"/>
</dbReference>
<dbReference type="PATRIC" id="fig|1056511.3.peg.4628"/>
<keyword evidence="3" id="KW-1185">Reference proteome</keyword>
<dbReference type="AlphaFoldDB" id="L8J5A2"/>
<evidence type="ECO:0000256" key="1">
    <source>
        <dbReference type="SAM" id="SignalP"/>
    </source>
</evidence>
<evidence type="ECO:0000313" key="2">
    <source>
        <dbReference type="EMBL" id="ELR63373.1"/>
    </source>
</evidence>